<feature type="signal peptide" evidence="8">
    <location>
        <begin position="1"/>
        <end position="24"/>
    </location>
</feature>
<evidence type="ECO:0000259" key="11">
    <source>
        <dbReference type="Pfam" id="PF07732"/>
    </source>
</evidence>
<gene>
    <name evidence="12" type="ORF">PG986_009384</name>
</gene>
<dbReference type="CDD" id="cd13877">
    <property type="entry name" value="CuRO_2_Fet3p_like"/>
    <property type="match status" value="1"/>
</dbReference>
<evidence type="ECO:0000256" key="3">
    <source>
        <dbReference type="ARBA" id="ARBA00022729"/>
    </source>
</evidence>
<organism evidence="12 13">
    <name type="scientific">Apiospora aurea</name>
    <dbReference type="NCBI Taxonomy" id="335848"/>
    <lineage>
        <taxon>Eukaryota</taxon>
        <taxon>Fungi</taxon>
        <taxon>Dikarya</taxon>
        <taxon>Ascomycota</taxon>
        <taxon>Pezizomycotina</taxon>
        <taxon>Sordariomycetes</taxon>
        <taxon>Xylariomycetidae</taxon>
        <taxon>Amphisphaeriales</taxon>
        <taxon>Apiosporaceae</taxon>
        <taxon>Apiospora</taxon>
    </lineage>
</organism>
<dbReference type="CDD" id="cd13899">
    <property type="entry name" value="CuRO_3_Fet3p"/>
    <property type="match status" value="1"/>
</dbReference>
<dbReference type="EMBL" id="JAQQWE010000006">
    <property type="protein sequence ID" value="KAK7948498.1"/>
    <property type="molecule type" value="Genomic_DNA"/>
</dbReference>
<evidence type="ECO:0000313" key="12">
    <source>
        <dbReference type="EMBL" id="KAK7948498.1"/>
    </source>
</evidence>
<evidence type="ECO:0000256" key="6">
    <source>
        <dbReference type="SAM" id="MobiDB-lite"/>
    </source>
</evidence>
<evidence type="ECO:0000256" key="8">
    <source>
        <dbReference type="SAM" id="SignalP"/>
    </source>
</evidence>
<evidence type="ECO:0000259" key="9">
    <source>
        <dbReference type="Pfam" id="PF00394"/>
    </source>
</evidence>
<dbReference type="RefSeq" id="XP_066698004.1">
    <property type="nucleotide sequence ID" value="XM_066845606.1"/>
</dbReference>
<dbReference type="InterPro" id="IPR002355">
    <property type="entry name" value="Cu_oxidase_Cu_BS"/>
</dbReference>
<feature type="domain" description="Plastocyanin-like" evidence="11">
    <location>
        <begin position="33"/>
        <end position="149"/>
    </location>
</feature>
<dbReference type="Pfam" id="PF07731">
    <property type="entry name" value="Cu-oxidase_2"/>
    <property type="match status" value="2"/>
</dbReference>
<feature type="compositionally biased region" description="Polar residues" evidence="6">
    <location>
        <begin position="617"/>
        <end position="629"/>
    </location>
</feature>
<sequence>MAFKKSLLVASAAWLSAFSTLAEAATVTYDFDVAWVTANPDGAFDRPTIGINGQWPIPQITCNVGDRVVIHVTNSLGNQSTSLHFHGLFQNGTTHMDGPPQVSQCDIPPGHKLTYDFIIDQPGTYWYHSHTRGQYPDGLRGPLIVHDPKAPFEGQYDEELVLSVSDWYHEQIHNLLPAFISKGNPTGAEPVPDNALFNDTQNLKVPVRPGKTYLVRMVNVGAFAGQYVWFEGHNMTIVEVDGVYTQPAEAERIYLTAAQRYSFLLTTKNETGANYAFAGSMDTTLFDAIPDGLNWNVTGWLVYDDTKPLPEPAVLESDDFDAFDDMDLIPFDNQTLLGEPDQVIQFDVIMDNLGDGANYAFFNNITYTAPKVPTLYTALTAGDLANDATVYGEFTNTHVLQKDQIVQIVVNNLDSGRHPFHLHGHQFQTIHRSPADEGTFDDTNTTMTNYPKIPMRRDTVTLEPNGNVVLRFKADNPGKSRSLSSAFNPVLFKGPFADPRIGVWIFHCHLEWHVASGLIATFVESPKQLQETIKLPQDHLDVCAAGHIPVSGNAAGNTVDLLDLNGQNRAPDPLPAGFTARGIVALVFSCVCGILGVAVVTWYGLAPDPGTAGPALQANSSNDSDNGQQGVLAAGGKTAGAPVQTVKTSASVAGR</sequence>
<keyword evidence="2" id="KW-0479">Metal-binding</keyword>
<dbReference type="SUPFAM" id="SSF49503">
    <property type="entry name" value="Cupredoxins"/>
    <property type="match status" value="3"/>
</dbReference>
<dbReference type="InterPro" id="IPR045087">
    <property type="entry name" value="Cu-oxidase_fam"/>
</dbReference>
<evidence type="ECO:0000259" key="10">
    <source>
        <dbReference type="Pfam" id="PF07731"/>
    </source>
</evidence>
<protein>
    <submittedName>
        <fullName evidence="12">Multicopper oxidase</fullName>
    </submittedName>
</protein>
<dbReference type="InterPro" id="IPR033138">
    <property type="entry name" value="Cu_oxidase_CS"/>
</dbReference>
<dbReference type="InterPro" id="IPR011707">
    <property type="entry name" value="Cu-oxidase-like_N"/>
</dbReference>
<dbReference type="InterPro" id="IPR008972">
    <property type="entry name" value="Cupredoxin"/>
</dbReference>
<evidence type="ECO:0000256" key="2">
    <source>
        <dbReference type="ARBA" id="ARBA00022723"/>
    </source>
</evidence>
<dbReference type="InterPro" id="IPR001117">
    <property type="entry name" value="Cu-oxidase_2nd"/>
</dbReference>
<dbReference type="InterPro" id="IPR044130">
    <property type="entry name" value="CuRO_2_Fet3-like"/>
</dbReference>
<feature type="transmembrane region" description="Helical" evidence="7">
    <location>
        <begin position="583"/>
        <end position="605"/>
    </location>
</feature>
<feature type="region of interest" description="Disordered" evidence="6">
    <location>
        <begin position="614"/>
        <end position="655"/>
    </location>
</feature>
<feature type="domain" description="Plastocyanin-like" evidence="10">
    <location>
        <begin position="367"/>
        <end position="478"/>
    </location>
</feature>
<evidence type="ECO:0000313" key="13">
    <source>
        <dbReference type="Proteomes" id="UP001391051"/>
    </source>
</evidence>
<dbReference type="Pfam" id="PF07732">
    <property type="entry name" value="Cu-oxidase_3"/>
    <property type="match status" value="1"/>
</dbReference>
<dbReference type="PANTHER" id="PTHR11709">
    <property type="entry name" value="MULTI-COPPER OXIDASE"/>
    <property type="match status" value="1"/>
</dbReference>
<keyword evidence="13" id="KW-1185">Reference proteome</keyword>
<dbReference type="Pfam" id="PF00394">
    <property type="entry name" value="Cu-oxidase"/>
    <property type="match status" value="1"/>
</dbReference>
<keyword evidence="7" id="KW-1133">Transmembrane helix</keyword>
<dbReference type="Proteomes" id="UP001391051">
    <property type="component" value="Unassembled WGS sequence"/>
</dbReference>
<dbReference type="Gene3D" id="2.60.40.420">
    <property type="entry name" value="Cupredoxins - blue copper proteins"/>
    <property type="match status" value="3"/>
</dbReference>
<feature type="domain" description="Plastocyanin-like" evidence="10">
    <location>
        <begin position="500"/>
        <end position="527"/>
    </location>
</feature>
<dbReference type="CDD" id="cd13851">
    <property type="entry name" value="CuRO_1_Fet3p"/>
    <property type="match status" value="1"/>
</dbReference>
<keyword evidence="7" id="KW-0472">Membrane</keyword>
<comment type="caution">
    <text evidence="12">The sequence shown here is derived from an EMBL/GenBank/DDBJ whole genome shotgun (WGS) entry which is preliminary data.</text>
</comment>
<feature type="chain" id="PRO_5045553860" evidence="8">
    <location>
        <begin position="25"/>
        <end position="655"/>
    </location>
</feature>
<keyword evidence="4" id="KW-0560">Oxidoreductase</keyword>
<evidence type="ECO:0000256" key="5">
    <source>
        <dbReference type="ARBA" id="ARBA00023008"/>
    </source>
</evidence>
<dbReference type="PANTHER" id="PTHR11709:SF361">
    <property type="entry name" value="IRON TRANSPORT MULTICOPPER OXIDASE FET3"/>
    <property type="match status" value="1"/>
</dbReference>
<feature type="domain" description="Plastocyanin-like" evidence="9">
    <location>
        <begin position="159"/>
        <end position="304"/>
    </location>
</feature>
<evidence type="ECO:0000256" key="4">
    <source>
        <dbReference type="ARBA" id="ARBA00023002"/>
    </source>
</evidence>
<proteinExistence type="inferred from homology"/>
<keyword evidence="5" id="KW-0186">Copper</keyword>
<keyword evidence="7" id="KW-0812">Transmembrane</keyword>
<evidence type="ECO:0000256" key="1">
    <source>
        <dbReference type="ARBA" id="ARBA00010609"/>
    </source>
</evidence>
<dbReference type="PROSITE" id="PS00080">
    <property type="entry name" value="MULTICOPPER_OXIDASE2"/>
    <property type="match status" value="1"/>
</dbReference>
<evidence type="ECO:0000256" key="7">
    <source>
        <dbReference type="SAM" id="Phobius"/>
    </source>
</evidence>
<accession>A0ABR1Q7J1</accession>
<reference evidence="12 13" key="1">
    <citation type="submission" date="2023-01" db="EMBL/GenBank/DDBJ databases">
        <title>Analysis of 21 Apiospora genomes using comparative genomics revels a genus with tremendous synthesis potential of carbohydrate active enzymes and secondary metabolites.</title>
        <authorList>
            <person name="Sorensen T."/>
        </authorList>
    </citation>
    <scope>NUCLEOTIDE SEQUENCE [LARGE SCALE GENOMIC DNA]</scope>
    <source>
        <strain evidence="12 13">CBS 24483</strain>
    </source>
</reference>
<name>A0ABR1Q7J1_9PEZI</name>
<keyword evidence="3 8" id="KW-0732">Signal</keyword>
<comment type="similarity">
    <text evidence="1">Belongs to the multicopper oxidase family.</text>
</comment>
<dbReference type="GeneID" id="92078668"/>
<dbReference type="InterPro" id="IPR011706">
    <property type="entry name" value="Cu-oxidase_C"/>
</dbReference>
<dbReference type="PROSITE" id="PS00079">
    <property type="entry name" value="MULTICOPPER_OXIDASE1"/>
    <property type="match status" value="2"/>
</dbReference>
<feature type="compositionally biased region" description="Polar residues" evidence="6">
    <location>
        <begin position="645"/>
        <end position="655"/>
    </location>
</feature>